<evidence type="ECO:0000256" key="1">
    <source>
        <dbReference type="SAM" id="MobiDB-lite"/>
    </source>
</evidence>
<protein>
    <recommendedName>
        <fullName evidence="6">FYVE-type domain-containing protein</fullName>
    </recommendedName>
</protein>
<sequence length="548" mass="61577">MMTRQLSDVTENFCPTTWTTSALPPVELSTDQREKFRVLATQLLSNTLRDYDTYDADPRQRSMSQRRWKPVKKKDHITVYEERYPTSRSEANIMDRVSMAFHASQWTEPKLLVATGWIEGTLDDVVYGITSADAQNMLLKDTVLQNKLINGAVLACIDAPCNADPFRFLGIKWLVKGPSTAFKGIVRARDLVVLEATGVTTRPNGERIGYHLLHSVNLSQYRDATPWLGAKVTRGHISRCSIFREVPAGLGSRHSKVDVFVKGYVETCGKILNSVALKAESTEFISSWDTVECANLKKLMWCFRQLMDGGRARHRDRTSTQHPQVSSSVSCSSHAGSSSDYQLSLWPQSHSLELSSSCGTCTRRLFKLVSGAFFCMLCSRITCFRCRVPRIMKEVNSKLWLRQKEVLICKRCVLQVDHLAAVDVARAEVQAGWVSTTLDKRSKKLAITGMTTHAGAAIVRLPAEEESPLSVLSRTADQQVNSFRGVQLIEIPQPRTSEPDEVGLSDAEYRKLIWSRIVEQRMVAESIYKLAPETAEAMNVLIKPITRR</sequence>
<comment type="caution">
    <text evidence="2">The sequence shown here is derived from an EMBL/GenBank/DDBJ whole genome shotgun (WGS) entry which is preliminary data.</text>
</comment>
<accession>A0AAU9KRE8</accession>
<evidence type="ECO:0008006" key="6">
    <source>
        <dbReference type="Google" id="ProtNLM"/>
    </source>
</evidence>
<proteinExistence type="predicted"/>
<dbReference type="PANTHER" id="PTHR13510:SF44">
    <property type="entry name" value="RABENOSYN-5"/>
    <property type="match status" value="1"/>
</dbReference>
<dbReference type="Gene3D" id="3.30.530.20">
    <property type="match status" value="1"/>
</dbReference>
<reference evidence="2 4" key="1">
    <citation type="submission" date="2021-11" db="EMBL/GenBank/DDBJ databases">
        <authorList>
            <person name="Islam A."/>
            <person name="Islam S."/>
            <person name="Flora M.S."/>
            <person name="Rahman M."/>
            <person name="Ziaur R.M."/>
            <person name="Epstein J.H."/>
            <person name="Hassan M."/>
            <person name="Klassen M."/>
            <person name="Woodard K."/>
            <person name="Webb A."/>
            <person name="Webby R.J."/>
            <person name="El Zowalaty M.E."/>
        </authorList>
    </citation>
    <scope>NUCLEOTIDE SEQUENCE</scope>
    <source>
        <strain evidence="3">Pbs1</strain>
        <strain evidence="2">Pbs3</strain>
    </source>
</reference>
<evidence type="ECO:0000313" key="5">
    <source>
        <dbReference type="Proteomes" id="UP001160483"/>
    </source>
</evidence>
<dbReference type="InterPro" id="IPR023393">
    <property type="entry name" value="START-like_dom_sf"/>
</dbReference>
<dbReference type="Proteomes" id="UP001160483">
    <property type="component" value="Unassembled WGS sequence"/>
</dbReference>
<dbReference type="AlphaFoldDB" id="A0AAU9KRE8"/>
<dbReference type="InterPro" id="IPR052727">
    <property type="entry name" value="Rab4/Rab5_effector"/>
</dbReference>
<evidence type="ECO:0000313" key="2">
    <source>
        <dbReference type="EMBL" id="CAH0475428.1"/>
    </source>
</evidence>
<dbReference type="Proteomes" id="UP001158986">
    <property type="component" value="Unassembled WGS sequence"/>
</dbReference>
<dbReference type="EMBL" id="CAKKTJ010000126">
    <property type="protein sequence ID" value="CAH0475428.1"/>
    <property type="molecule type" value="Genomic_DNA"/>
</dbReference>
<name>A0AAU9KRE8_9STRA</name>
<feature type="region of interest" description="Disordered" evidence="1">
    <location>
        <begin position="313"/>
        <end position="334"/>
    </location>
</feature>
<evidence type="ECO:0000313" key="4">
    <source>
        <dbReference type="Proteomes" id="UP001158986"/>
    </source>
</evidence>
<gene>
    <name evidence="3" type="ORF">PBS001_LOCUS84</name>
    <name evidence="2" type="ORF">PBS003_LOCUS2242</name>
</gene>
<keyword evidence="4" id="KW-1185">Reference proteome</keyword>
<dbReference type="EMBL" id="CAKLCB010000007">
    <property type="protein sequence ID" value="CAH0513267.1"/>
    <property type="molecule type" value="Genomic_DNA"/>
</dbReference>
<dbReference type="PANTHER" id="PTHR13510">
    <property type="entry name" value="FYVE-FINGER-CONTAINING RAB5 EFFECTOR PROTEIN RABENOSYN-5-RELATED"/>
    <property type="match status" value="1"/>
</dbReference>
<organism evidence="2 5">
    <name type="scientific">Peronospora belbahrii</name>
    <dbReference type="NCBI Taxonomy" id="622444"/>
    <lineage>
        <taxon>Eukaryota</taxon>
        <taxon>Sar</taxon>
        <taxon>Stramenopiles</taxon>
        <taxon>Oomycota</taxon>
        <taxon>Peronosporomycetes</taxon>
        <taxon>Peronosporales</taxon>
        <taxon>Peronosporaceae</taxon>
        <taxon>Peronospora</taxon>
    </lineage>
</organism>
<evidence type="ECO:0000313" key="3">
    <source>
        <dbReference type="EMBL" id="CAH0513267.1"/>
    </source>
</evidence>